<dbReference type="InterPro" id="IPR005017">
    <property type="entry name" value="OMPP1/FadL/TodX"/>
</dbReference>
<gene>
    <name evidence="8" type="ORF">F9K24_18800</name>
</gene>
<dbReference type="Pfam" id="PF03349">
    <property type="entry name" value="Toluene_X"/>
    <property type="match status" value="1"/>
</dbReference>
<evidence type="ECO:0000313" key="8">
    <source>
        <dbReference type="EMBL" id="KAB2929812.1"/>
    </source>
</evidence>
<comment type="subcellular location">
    <subcellularLocation>
        <location evidence="1">Cell outer membrane</location>
        <topology evidence="1">Multi-pass membrane protein</topology>
    </subcellularLocation>
</comment>
<dbReference type="SUPFAM" id="SSF56935">
    <property type="entry name" value="Porins"/>
    <property type="match status" value="1"/>
</dbReference>
<reference evidence="8 9" key="1">
    <citation type="submission" date="2019-10" db="EMBL/GenBank/DDBJ databases">
        <title>Extracellular Electron Transfer in a Candidatus Methanoperedens spp. Enrichment Culture.</title>
        <authorList>
            <person name="Berger S."/>
            <person name="Rangel Shaw D."/>
            <person name="Berben T."/>
            <person name="In 'T Zandt M."/>
            <person name="Frank J."/>
            <person name="Reimann J."/>
            <person name="Jetten M.S.M."/>
            <person name="Welte C.U."/>
        </authorList>
    </citation>
    <scope>NUCLEOTIDE SEQUENCE [LARGE SCALE GENOMIC DNA]</scope>
    <source>
        <strain evidence="8">SB12</strain>
    </source>
</reference>
<comment type="similarity">
    <text evidence="2">Belongs to the OmpP1/FadL family.</text>
</comment>
<sequence>MVSISFVRQLRVAALLVMLSIPLILPASLHAFHGLFLPAYGARQAGLGGASLALGGSVMDLQNNPSGLALLDEGLIEAGIALNRASITYNDRTYFPGENVYFENHNRFNPVSPLPYMGYATPVGDRFAFGMALYAQGGGGAEIDGIYRRAAAETTSSGGVSPSAYVTEDLKFRFLHAKLTMGGAASFGRLRVGLAVDLSYGTNRLDRTLTVLPGVGAAIEQNDPLSHIQAPGGFHYRSRPAYAPSGKIGFSYDFNESWSVSYAYTADSQLELDGMMRADSTDAMRQGSSRVERTLAWPDRHSTGIAYRGSAVTVAFDLHYIPWSRHFDRMTFQMDRPMVGTPLGPVSSALVWNLRWKDQVVGAIGLEYRVDNLAYRIGTSYGKTPIPAEGLSPFLGSTTEYHFSVGLGYTRGRGSLDVAFEYAPGRMIKGSPLSDWAISRQVQGAAFQFERSTSTKGLYIGMRYKI</sequence>
<accession>A0A833LVY9</accession>
<comment type="caution">
    <text evidence="8">The sequence shown here is derived from an EMBL/GenBank/DDBJ whole genome shotgun (WGS) entry which is preliminary data.</text>
</comment>
<evidence type="ECO:0000256" key="3">
    <source>
        <dbReference type="ARBA" id="ARBA00022452"/>
    </source>
</evidence>
<evidence type="ECO:0000256" key="4">
    <source>
        <dbReference type="ARBA" id="ARBA00022692"/>
    </source>
</evidence>
<dbReference type="GO" id="GO:0015483">
    <property type="term" value="F:long-chain fatty acid transporting porin activity"/>
    <property type="evidence" value="ECO:0007669"/>
    <property type="project" value="TreeGrafter"/>
</dbReference>
<evidence type="ECO:0000256" key="7">
    <source>
        <dbReference type="ARBA" id="ARBA00023237"/>
    </source>
</evidence>
<keyword evidence="3" id="KW-1134">Transmembrane beta strand</keyword>
<keyword evidence="6" id="KW-0472">Membrane</keyword>
<evidence type="ECO:0008006" key="10">
    <source>
        <dbReference type="Google" id="ProtNLM"/>
    </source>
</evidence>
<evidence type="ECO:0000256" key="2">
    <source>
        <dbReference type="ARBA" id="ARBA00008163"/>
    </source>
</evidence>
<evidence type="ECO:0000256" key="6">
    <source>
        <dbReference type="ARBA" id="ARBA00023136"/>
    </source>
</evidence>
<keyword evidence="4" id="KW-0812">Transmembrane</keyword>
<name>A0A833LVY9_9LEPT</name>
<keyword evidence="7" id="KW-0998">Cell outer membrane</keyword>
<dbReference type="PANTHER" id="PTHR35093">
    <property type="entry name" value="OUTER MEMBRANE PROTEIN NMB0088-RELATED"/>
    <property type="match status" value="1"/>
</dbReference>
<evidence type="ECO:0000256" key="5">
    <source>
        <dbReference type="ARBA" id="ARBA00022729"/>
    </source>
</evidence>
<evidence type="ECO:0000313" key="9">
    <source>
        <dbReference type="Proteomes" id="UP000460298"/>
    </source>
</evidence>
<dbReference type="Gene3D" id="2.40.160.60">
    <property type="entry name" value="Outer membrane protein transport protein (OMPP1/FadL/TodX)"/>
    <property type="match status" value="1"/>
</dbReference>
<protein>
    <recommendedName>
        <fullName evidence="10">Membrane protein involved in aromatic hydrocarbon degradation</fullName>
    </recommendedName>
</protein>
<dbReference type="EMBL" id="WBUI01000026">
    <property type="protein sequence ID" value="KAB2929812.1"/>
    <property type="molecule type" value="Genomic_DNA"/>
</dbReference>
<keyword evidence="5" id="KW-0732">Signal</keyword>
<organism evidence="8 9">
    <name type="scientific">Leptonema illini</name>
    <dbReference type="NCBI Taxonomy" id="183"/>
    <lineage>
        <taxon>Bacteria</taxon>
        <taxon>Pseudomonadati</taxon>
        <taxon>Spirochaetota</taxon>
        <taxon>Spirochaetia</taxon>
        <taxon>Leptospirales</taxon>
        <taxon>Leptospiraceae</taxon>
        <taxon>Leptonema</taxon>
    </lineage>
</organism>
<evidence type="ECO:0000256" key="1">
    <source>
        <dbReference type="ARBA" id="ARBA00004571"/>
    </source>
</evidence>
<dbReference type="Proteomes" id="UP000460298">
    <property type="component" value="Unassembled WGS sequence"/>
</dbReference>
<dbReference type="GO" id="GO:0009279">
    <property type="term" value="C:cell outer membrane"/>
    <property type="evidence" value="ECO:0007669"/>
    <property type="project" value="UniProtKB-SubCell"/>
</dbReference>
<dbReference type="AlphaFoldDB" id="A0A833LVY9"/>
<proteinExistence type="inferred from homology"/>
<dbReference type="PANTHER" id="PTHR35093:SF8">
    <property type="entry name" value="OUTER MEMBRANE PROTEIN NMB0088-RELATED"/>
    <property type="match status" value="1"/>
</dbReference>